<dbReference type="EMBL" id="CAHJWF010000204">
    <property type="protein sequence ID" value="CAB5501326.1"/>
    <property type="molecule type" value="Genomic_DNA"/>
</dbReference>
<dbReference type="Proteomes" id="UP000626656">
    <property type="component" value="Unassembled WGS sequence"/>
</dbReference>
<organism evidence="8 9">
    <name type="scientific">Bathymodiolus thermophilus thioautotrophic gill symbiont</name>
    <dbReference type="NCBI Taxonomy" id="2360"/>
    <lineage>
        <taxon>Bacteria</taxon>
        <taxon>Pseudomonadati</taxon>
        <taxon>Pseudomonadota</taxon>
        <taxon>Gammaproteobacteria</taxon>
        <taxon>sulfur-oxidizing symbionts</taxon>
    </lineage>
</organism>
<accession>A0ABN7G9W1</accession>
<name>A0ABN7G9W1_9GAMM</name>
<dbReference type="PANTHER" id="PTHR33841">
    <property type="entry name" value="DNA METHYLTRANSFERASE YEEA-RELATED"/>
    <property type="match status" value="1"/>
</dbReference>
<dbReference type="Pfam" id="PF20466">
    <property type="entry name" value="MmeI_TRD"/>
    <property type="match status" value="1"/>
</dbReference>
<keyword evidence="3" id="KW-0808">Transferase</keyword>
<evidence type="ECO:0000259" key="6">
    <source>
        <dbReference type="Pfam" id="PF20467"/>
    </source>
</evidence>
<feature type="domain" description="MmeI-like target recognition" evidence="5">
    <location>
        <begin position="260"/>
        <end position="463"/>
    </location>
</feature>
<dbReference type="InterPro" id="IPR046820">
    <property type="entry name" value="MmeI_TRD"/>
</dbReference>
<gene>
    <name evidence="8" type="ORF">AZO1586I_788</name>
</gene>
<dbReference type="EC" id="2.1.1.72" evidence="1"/>
<evidence type="ECO:0000259" key="7">
    <source>
        <dbReference type="Pfam" id="PF20473"/>
    </source>
</evidence>
<protein>
    <recommendedName>
        <fullName evidence="1">site-specific DNA-methyltransferase (adenine-specific)</fullName>
        <ecNumber evidence="1">2.1.1.72</ecNumber>
    </recommendedName>
</protein>
<evidence type="ECO:0000256" key="1">
    <source>
        <dbReference type="ARBA" id="ARBA00011900"/>
    </source>
</evidence>
<proteinExistence type="predicted"/>
<dbReference type="SUPFAM" id="SSF53335">
    <property type="entry name" value="S-adenosyl-L-methionine-dependent methyltransferases"/>
    <property type="match status" value="1"/>
</dbReference>
<evidence type="ECO:0000256" key="4">
    <source>
        <dbReference type="ARBA" id="ARBA00047942"/>
    </source>
</evidence>
<keyword evidence="9" id="KW-1185">Reference proteome</keyword>
<feature type="domain" description="MmeI-like DNA-methyltransferase" evidence="7">
    <location>
        <begin position="31"/>
        <end position="243"/>
    </location>
</feature>
<evidence type="ECO:0000256" key="3">
    <source>
        <dbReference type="ARBA" id="ARBA00022679"/>
    </source>
</evidence>
<dbReference type="PANTHER" id="PTHR33841:SF1">
    <property type="entry name" value="DNA METHYLTRANSFERASE A"/>
    <property type="match status" value="1"/>
</dbReference>
<evidence type="ECO:0000313" key="8">
    <source>
        <dbReference type="EMBL" id="CAB5501326.1"/>
    </source>
</evidence>
<feature type="domain" description="MmeI-like C-terminal" evidence="6">
    <location>
        <begin position="466"/>
        <end position="540"/>
    </location>
</feature>
<feature type="non-terminal residue" evidence="8">
    <location>
        <position position="1"/>
    </location>
</feature>
<comment type="catalytic activity">
    <reaction evidence="4">
        <text>a 2'-deoxyadenosine in DNA + S-adenosyl-L-methionine = an N(6)-methyl-2'-deoxyadenosine in DNA + S-adenosyl-L-homocysteine + H(+)</text>
        <dbReference type="Rhea" id="RHEA:15197"/>
        <dbReference type="Rhea" id="RHEA-COMP:12418"/>
        <dbReference type="Rhea" id="RHEA-COMP:12419"/>
        <dbReference type="ChEBI" id="CHEBI:15378"/>
        <dbReference type="ChEBI" id="CHEBI:57856"/>
        <dbReference type="ChEBI" id="CHEBI:59789"/>
        <dbReference type="ChEBI" id="CHEBI:90615"/>
        <dbReference type="ChEBI" id="CHEBI:90616"/>
        <dbReference type="EC" id="2.1.1.72"/>
    </reaction>
</comment>
<dbReference type="GO" id="GO:0032259">
    <property type="term" value="P:methylation"/>
    <property type="evidence" value="ECO:0007669"/>
    <property type="project" value="UniProtKB-KW"/>
</dbReference>
<comment type="caution">
    <text evidence="8">The sequence shown here is derived from an EMBL/GenBank/DDBJ whole genome shotgun (WGS) entry which is preliminary data.</text>
</comment>
<dbReference type="GO" id="GO:0008168">
    <property type="term" value="F:methyltransferase activity"/>
    <property type="evidence" value="ECO:0007669"/>
    <property type="project" value="UniProtKB-KW"/>
</dbReference>
<dbReference type="RefSeq" id="WP_202784262.1">
    <property type="nucleotide sequence ID" value="NZ_CAHJWF010000204.1"/>
</dbReference>
<evidence type="ECO:0000256" key="2">
    <source>
        <dbReference type="ARBA" id="ARBA00022603"/>
    </source>
</evidence>
<reference evidence="8 9" key="1">
    <citation type="submission" date="2020-05" db="EMBL/GenBank/DDBJ databases">
        <authorList>
            <person name="Petersen J."/>
            <person name="Sayavedra L."/>
        </authorList>
    </citation>
    <scope>NUCLEOTIDE SEQUENCE [LARGE SCALE GENOMIC DNA]</scope>
    <source>
        <strain evidence="8">B azoricus SOX ET2 1586I</strain>
    </source>
</reference>
<dbReference type="InterPro" id="IPR029063">
    <property type="entry name" value="SAM-dependent_MTases_sf"/>
</dbReference>
<keyword evidence="2 8" id="KW-0489">Methyltransferase</keyword>
<evidence type="ECO:0000313" key="9">
    <source>
        <dbReference type="Proteomes" id="UP000626656"/>
    </source>
</evidence>
<sequence length="559" mass="64797">LHECCKCCLFYCICCGFGINISYSLKILLRIIELTQPSLFVESTISLSQFYGIEIDDFAHEIAILSLWLAEHQMNQHFEDQLIGYTEEKSIIPLKKSGTIERGNATRLDWKKVCPIAKEKEVYVIGNPPYLGARSKDARKTDMDFVFNELKKYRDLDYIACWFFKGAKYISGLNAKCAFVTTNSICQGQQVPLIWPHIFNKNIEISFAYQSFKWINNAKGKAGVTVIIVGLRNVSTEQKYLFKKDSKKAVKNINPYLIDGTDIIVSGRGKPLSNFPKMKFGNMPNDGGGLIFTEEEYEQLIKQFPKSKKFTKLLLGSAEFIKGNKRYCLWIEDEQLEEAIKIPIIANRIERTKIHRLNSKDKGTNRLAERSHQFRDRNTAKESLFIIPRVSSERREYIPCGYLVIENIVSDSALAIYDAKPYIFAIVNSRIHMVWVRAVGGKLETRYRYSSTLCYNTFPFPEISIKQQKILELYVRSIIDERAKHVGKTMAWMYNPDTMPKSLKQAHQELDTAIEQCYRLQPFENDTERLKYLFKQYEIMIKKDTVFTKQKKTHSKKAK</sequence>
<dbReference type="Pfam" id="PF20473">
    <property type="entry name" value="MmeI_Mtase"/>
    <property type="match status" value="1"/>
</dbReference>
<evidence type="ECO:0000259" key="5">
    <source>
        <dbReference type="Pfam" id="PF20466"/>
    </source>
</evidence>
<dbReference type="InterPro" id="IPR046818">
    <property type="entry name" value="MmeI_C"/>
</dbReference>
<dbReference type="InterPro" id="IPR050953">
    <property type="entry name" value="N4_N6_ade-DNA_methylase"/>
</dbReference>
<dbReference type="Gene3D" id="3.40.50.150">
    <property type="entry name" value="Vaccinia Virus protein VP39"/>
    <property type="match status" value="1"/>
</dbReference>
<dbReference type="InterPro" id="IPR046816">
    <property type="entry name" value="MmeI_Mtase"/>
</dbReference>
<dbReference type="Pfam" id="PF20467">
    <property type="entry name" value="MmeI_C"/>
    <property type="match status" value="1"/>
</dbReference>